<keyword evidence="3" id="KW-1185">Reference proteome</keyword>
<comment type="caution">
    <text evidence="2">The sequence shown here is derived from an EMBL/GenBank/DDBJ whole genome shotgun (WGS) entry which is preliminary data.</text>
</comment>
<dbReference type="CDD" id="cd00090">
    <property type="entry name" value="HTH_ARSR"/>
    <property type="match status" value="1"/>
</dbReference>
<dbReference type="OrthoDB" id="3375207at2"/>
<proteinExistence type="predicted"/>
<sequence length="262" mass="29133">MVHLTCVCSSFDKNGVVKNVPAPDPEDSTRRRVAESILREGPSTARELAERLGLTSAAVRRHLTALDERGEVDSREQRVYGPRGRGRPARVFFLTDRGRTGFHQAYDQLAIQALEYLAKTEGSVAVRRFAEERMSQLVPYFERIRADDPEIDKLEALTLALNEFGYVANRRPAPLGEQLCQHHCPVAQVAAQFPELCQVETEVFGEILGTDVRRLATIAHGDGVCTTHVSAPNFADDFVSASDRSETTQTTQNPEPVKERNS</sequence>
<gene>
    <name evidence="2" type="ORF">CGZ91_10250</name>
</gene>
<dbReference type="Gene3D" id="1.10.10.10">
    <property type="entry name" value="Winged helix-like DNA-binding domain superfamily/Winged helix DNA-binding domain"/>
    <property type="match status" value="1"/>
</dbReference>
<dbReference type="Pfam" id="PF13412">
    <property type="entry name" value="HTH_24"/>
    <property type="match status" value="1"/>
</dbReference>
<accession>A0A255EE89</accession>
<organism evidence="2 3">
    <name type="scientific">Parenemella sanctibonifatiensis</name>
    <dbReference type="NCBI Taxonomy" id="2016505"/>
    <lineage>
        <taxon>Bacteria</taxon>
        <taxon>Bacillati</taxon>
        <taxon>Actinomycetota</taxon>
        <taxon>Actinomycetes</taxon>
        <taxon>Propionibacteriales</taxon>
        <taxon>Propionibacteriaceae</taxon>
        <taxon>Parenemella</taxon>
    </lineage>
</organism>
<dbReference type="SUPFAM" id="SSF46785">
    <property type="entry name" value="Winged helix' DNA-binding domain"/>
    <property type="match status" value="1"/>
</dbReference>
<dbReference type="EMBL" id="NMVJ01000008">
    <property type="protein sequence ID" value="OYN89877.1"/>
    <property type="molecule type" value="Genomic_DNA"/>
</dbReference>
<protein>
    <submittedName>
        <fullName evidence="2">Transcriptional regulator</fullName>
    </submittedName>
</protein>
<evidence type="ECO:0000256" key="1">
    <source>
        <dbReference type="SAM" id="MobiDB-lite"/>
    </source>
</evidence>
<reference evidence="2 3" key="1">
    <citation type="submission" date="2017-07" db="EMBL/GenBank/DDBJ databases">
        <title>Draft whole genome sequences of clinical Proprionibacteriaceae strains.</title>
        <authorList>
            <person name="Bernier A.-M."/>
            <person name="Bernard K."/>
            <person name="Domingo M.-C."/>
        </authorList>
    </citation>
    <scope>NUCLEOTIDE SEQUENCE [LARGE SCALE GENOMIC DNA]</scope>
    <source>
        <strain evidence="2 3">NML 150081</strain>
    </source>
</reference>
<dbReference type="InterPro" id="IPR036388">
    <property type="entry name" value="WH-like_DNA-bd_sf"/>
</dbReference>
<dbReference type="PANTHER" id="PTHR30363">
    <property type="entry name" value="HTH-TYPE TRANSCRIPTIONAL REGULATOR SRLR-RELATED"/>
    <property type="match status" value="1"/>
</dbReference>
<dbReference type="InterPro" id="IPR050313">
    <property type="entry name" value="Carb_Metab_HTH_regulators"/>
</dbReference>
<dbReference type="PANTHER" id="PTHR30363:SF28">
    <property type="entry name" value="TRANSCRIPTIONAL REGULATORY PROTEIN-RELATED"/>
    <property type="match status" value="1"/>
</dbReference>
<feature type="region of interest" description="Disordered" evidence="1">
    <location>
        <begin position="241"/>
        <end position="262"/>
    </location>
</feature>
<dbReference type="InterPro" id="IPR036390">
    <property type="entry name" value="WH_DNA-bd_sf"/>
</dbReference>
<dbReference type="Proteomes" id="UP000216300">
    <property type="component" value="Unassembled WGS sequence"/>
</dbReference>
<evidence type="ECO:0000313" key="2">
    <source>
        <dbReference type="EMBL" id="OYN89877.1"/>
    </source>
</evidence>
<dbReference type="InterPro" id="IPR011991">
    <property type="entry name" value="ArsR-like_HTH"/>
</dbReference>
<dbReference type="AlphaFoldDB" id="A0A255EE89"/>
<evidence type="ECO:0000313" key="3">
    <source>
        <dbReference type="Proteomes" id="UP000216300"/>
    </source>
</evidence>
<name>A0A255EE89_9ACTN</name>